<evidence type="ECO:0000256" key="8">
    <source>
        <dbReference type="ARBA" id="ARBA00023136"/>
    </source>
</evidence>
<dbReference type="SUPFAM" id="SSF89392">
    <property type="entry name" value="Prokaryotic lipoproteins and lipoprotein localization factors"/>
    <property type="match status" value="1"/>
</dbReference>
<evidence type="ECO:0000256" key="6">
    <source>
        <dbReference type="ARBA" id="ARBA00022729"/>
    </source>
</evidence>
<keyword evidence="12 13" id="KW-0449">Lipoprotein</keyword>
<evidence type="ECO:0000313" key="16">
    <source>
        <dbReference type="Proteomes" id="UP000811282"/>
    </source>
</evidence>
<evidence type="ECO:0000256" key="3">
    <source>
        <dbReference type="ARBA" id="ARBA00011245"/>
    </source>
</evidence>
<comment type="similarity">
    <text evidence="2 13">Belongs to the LolB family.</text>
</comment>
<name>A0ABS5YEB9_9GAMM</name>
<dbReference type="RefSeq" id="WP_215670617.1">
    <property type="nucleotide sequence ID" value="NZ_JAFJYC010000002.1"/>
</dbReference>
<evidence type="ECO:0000256" key="5">
    <source>
        <dbReference type="ARBA" id="ARBA00022448"/>
    </source>
</evidence>
<evidence type="ECO:0000256" key="2">
    <source>
        <dbReference type="ARBA" id="ARBA00009696"/>
    </source>
</evidence>
<proteinExistence type="inferred from homology"/>
<evidence type="ECO:0000256" key="14">
    <source>
        <dbReference type="SAM" id="SignalP"/>
    </source>
</evidence>
<keyword evidence="11 13" id="KW-0998">Cell outer membrane</keyword>
<evidence type="ECO:0000256" key="9">
    <source>
        <dbReference type="ARBA" id="ARBA00023139"/>
    </source>
</evidence>
<dbReference type="PROSITE" id="PS51257">
    <property type="entry name" value="PROKAR_LIPOPROTEIN"/>
    <property type="match status" value="1"/>
</dbReference>
<dbReference type="CDD" id="cd16326">
    <property type="entry name" value="LolB"/>
    <property type="match status" value="1"/>
</dbReference>
<evidence type="ECO:0000256" key="12">
    <source>
        <dbReference type="ARBA" id="ARBA00023288"/>
    </source>
</evidence>
<keyword evidence="7 13" id="KW-0653">Protein transport</keyword>
<keyword evidence="9 13" id="KW-0564">Palmitate</keyword>
<dbReference type="InterPro" id="IPR004565">
    <property type="entry name" value="OM_lipoprot_LolB"/>
</dbReference>
<protein>
    <recommendedName>
        <fullName evidence="4 13">Outer-membrane lipoprotein LolB</fullName>
    </recommendedName>
</protein>
<comment type="caution">
    <text evidence="15">The sequence shown here is derived from an EMBL/GenBank/DDBJ whole genome shotgun (WGS) entry which is preliminary data.</text>
</comment>
<accession>A0ABS5YEB9</accession>
<reference evidence="15 16" key="1">
    <citation type="journal article" date="2021" name="Genome Biol. Evol.">
        <title>The evolution of interdependence in a four-way mealybug symbiosis.</title>
        <authorList>
            <person name="Garber A.I."/>
            <person name="Kupper M."/>
            <person name="Laetsch D.R."/>
            <person name="Weldon S.R."/>
            <person name="Ladinsky M.S."/>
            <person name="Bjorkman P.J."/>
            <person name="McCutcheon J.P."/>
        </authorList>
    </citation>
    <scope>NUCLEOTIDE SEQUENCE [LARGE SCALE GENOMIC DNA]</scope>
    <source>
        <strain evidence="15">SOD</strain>
    </source>
</reference>
<keyword evidence="16" id="KW-1185">Reference proteome</keyword>
<keyword evidence="8 13" id="KW-0472">Membrane</keyword>
<evidence type="ECO:0000256" key="7">
    <source>
        <dbReference type="ARBA" id="ARBA00022927"/>
    </source>
</evidence>
<evidence type="ECO:0000256" key="10">
    <source>
        <dbReference type="ARBA" id="ARBA00023186"/>
    </source>
</evidence>
<evidence type="ECO:0000313" key="15">
    <source>
        <dbReference type="EMBL" id="MBT9433082.1"/>
    </source>
</evidence>
<sequence>MPERKYAIFRLLPLASLLLAACSVHTPSGPAKSQTSPEWRSHQQSITALSRYQTRGAFAYISSQQKVYARFNWQQTSADRYRLILTNPLGSTEMDLNVHPGVAQLVNNQGKRYVSDDPEVMIQNLAGMSIPLNDLRQWMLGLPGDATDFTLDARGYLHSLNYSHNGQRWTVTYQGYHDDTIPALPSNLELRQGDNRIKLKMDSWSL</sequence>
<evidence type="ECO:0000256" key="4">
    <source>
        <dbReference type="ARBA" id="ARBA00016202"/>
    </source>
</evidence>
<dbReference type="NCBIfam" id="TIGR00548">
    <property type="entry name" value="lolB"/>
    <property type="match status" value="1"/>
</dbReference>
<evidence type="ECO:0000256" key="11">
    <source>
        <dbReference type="ARBA" id="ARBA00023237"/>
    </source>
</evidence>
<keyword evidence="5 13" id="KW-0813">Transport</keyword>
<dbReference type="InterPro" id="IPR029046">
    <property type="entry name" value="LolA/LolB/LppX"/>
</dbReference>
<evidence type="ECO:0000256" key="13">
    <source>
        <dbReference type="HAMAP-Rule" id="MF_00233"/>
    </source>
</evidence>
<evidence type="ECO:0000256" key="1">
    <source>
        <dbReference type="ARBA" id="ARBA00004459"/>
    </source>
</evidence>
<feature type="chain" id="PRO_5045605971" description="Outer-membrane lipoprotein LolB" evidence="14">
    <location>
        <begin position="21"/>
        <end position="206"/>
    </location>
</feature>
<gene>
    <name evidence="13 15" type="primary">lolB</name>
    <name evidence="15" type="ORF">JZM24_14860</name>
</gene>
<keyword evidence="6 13" id="KW-0732">Signal</keyword>
<organism evidence="15 16">
    <name type="scientific">Candidatus Sodalis endolongispinus</name>
    <dbReference type="NCBI Taxonomy" id="2812662"/>
    <lineage>
        <taxon>Bacteria</taxon>
        <taxon>Pseudomonadati</taxon>
        <taxon>Pseudomonadota</taxon>
        <taxon>Gammaproteobacteria</taxon>
        <taxon>Enterobacterales</taxon>
        <taxon>Bruguierivoracaceae</taxon>
        <taxon>Sodalis</taxon>
    </lineage>
</organism>
<dbReference type="Gene3D" id="2.50.20.10">
    <property type="entry name" value="Lipoprotein localisation LolA/LolB/LppX"/>
    <property type="match status" value="1"/>
</dbReference>
<dbReference type="EMBL" id="JAFJYC010000002">
    <property type="protein sequence ID" value="MBT9433082.1"/>
    <property type="molecule type" value="Genomic_DNA"/>
</dbReference>
<comment type="subcellular location">
    <subcellularLocation>
        <location evidence="1 13">Cell outer membrane</location>
        <topology evidence="1 13">Lipid-anchor</topology>
    </subcellularLocation>
</comment>
<dbReference type="HAMAP" id="MF_00233">
    <property type="entry name" value="LolB"/>
    <property type="match status" value="1"/>
</dbReference>
<keyword evidence="10 13" id="KW-0143">Chaperone</keyword>
<comment type="function">
    <text evidence="13">Plays a critical role in the incorporation of lipoproteins in the outer membrane after they are released by the LolA protein.</text>
</comment>
<dbReference type="Proteomes" id="UP000811282">
    <property type="component" value="Unassembled WGS sequence"/>
</dbReference>
<comment type="subunit">
    <text evidence="3 13">Monomer.</text>
</comment>
<feature type="signal peptide" evidence="14">
    <location>
        <begin position="1"/>
        <end position="20"/>
    </location>
</feature>
<dbReference type="Pfam" id="PF03550">
    <property type="entry name" value="LolB"/>
    <property type="match status" value="1"/>
</dbReference>